<comment type="catalytic activity">
    <reaction evidence="6">
        <text>(S)-ureidoglycolate = urea + glyoxylate</text>
        <dbReference type="Rhea" id="RHEA:11304"/>
        <dbReference type="ChEBI" id="CHEBI:16199"/>
        <dbReference type="ChEBI" id="CHEBI:36655"/>
        <dbReference type="ChEBI" id="CHEBI:57296"/>
        <dbReference type="EC" id="4.3.2.3"/>
    </reaction>
</comment>
<dbReference type="NCBIfam" id="TIGR02961">
    <property type="entry name" value="allantoicase"/>
    <property type="match status" value="1"/>
</dbReference>
<dbReference type="EMBL" id="KN822007">
    <property type="protein sequence ID" value="KIM69036.1"/>
    <property type="molecule type" value="Genomic_DNA"/>
</dbReference>
<dbReference type="STRING" id="1036808.A0A0C3EM93"/>
<evidence type="ECO:0000313" key="9">
    <source>
        <dbReference type="Proteomes" id="UP000053989"/>
    </source>
</evidence>
<dbReference type="InterPro" id="IPR008979">
    <property type="entry name" value="Galactose-bd-like_sf"/>
</dbReference>
<reference evidence="8 9" key="1">
    <citation type="submission" date="2014-04" db="EMBL/GenBank/DDBJ databases">
        <authorList>
            <consortium name="DOE Joint Genome Institute"/>
            <person name="Kuo A."/>
            <person name="Kohler A."/>
            <person name="Nagy L.G."/>
            <person name="Floudas D."/>
            <person name="Copeland A."/>
            <person name="Barry K.W."/>
            <person name="Cichocki N."/>
            <person name="Veneault-Fourrey C."/>
            <person name="LaButti K."/>
            <person name="Lindquist E.A."/>
            <person name="Lipzen A."/>
            <person name="Lundell T."/>
            <person name="Morin E."/>
            <person name="Murat C."/>
            <person name="Sun H."/>
            <person name="Tunlid A."/>
            <person name="Henrissat B."/>
            <person name="Grigoriev I.V."/>
            <person name="Hibbett D.S."/>
            <person name="Martin F."/>
            <person name="Nordberg H.P."/>
            <person name="Cantor M.N."/>
            <person name="Hua S.X."/>
        </authorList>
    </citation>
    <scope>NUCLEOTIDE SEQUENCE [LARGE SCALE GENOMIC DNA]</scope>
    <source>
        <strain evidence="8 9">Foug A</strain>
    </source>
</reference>
<evidence type="ECO:0000256" key="5">
    <source>
        <dbReference type="ARBA" id="ARBA00023239"/>
    </source>
</evidence>
<dbReference type="InterPro" id="IPR011051">
    <property type="entry name" value="RmlC_Cupin_sf"/>
</dbReference>
<dbReference type="GO" id="GO:0006144">
    <property type="term" value="P:purine nucleobase metabolic process"/>
    <property type="evidence" value="ECO:0007669"/>
    <property type="project" value="UniProtKB-KW"/>
</dbReference>
<dbReference type="GO" id="GO:0000256">
    <property type="term" value="P:allantoin catabolic process"/>
    <property type="evidence" value="ECO:0007669"/>
    <property type="project" value="InterPro"/>
</dbReference>
<accession>A0A0C3EM93</accession>
<evidence type="ECO:0000313" key="8">
    <source>
        <dbReference type="EMBL" id="KIM69036.1"/>
    </source>
</evidence>
<dbReference type="PANTHER" id="PTHR12045:SF3">
    <property type="entry name" value="INACTIVE ALLANTOICASE-RELATED"/>
    <property type="match status" value="1"/>
</dbReference>
<dbReference type="GO" id="GO:0004848">
    <property type="term" value="F:ureidoglycolate hydrolase activity"/>
    <property type="evidence" value="ECO:0007669"/>
    <property type="project" value="InterPro"/>
</dbReference>
<protein>
    <recommendedName>
        <fullName evidence="7">Allantoicase domain-containing protein</fullName>
    </recommendedName>
</protein>
<dbReference type="FunCoup" id="A0A0C3EM93">
    <property type="interactions" value="45"/>
</dbReference>
<feature type="domain" description="Allantoicase" evidence="7">
    <location>
        <begin position="209"/>
        <end position="349"/>
    </location>
</feature>
<dbReference type="Proteomes" id="UP000053989">
    <property type="component" value="Unassembled WGS sequence"/>
</dbReference>
<evidence type="ECO:0000256" key="1">
    <source>
        <dbReference type="ARBA" id="ARBA00009242"/>
    </source>
</evidence>
<dbReference type="Pfam" id="PF03561">
    <property type="entry name" value="Allantoicase"/>
    <property type="match status" value="2"/>
</dbReference>
<dbReference type="Gene3D" id="2.60.120.260">
    <property type="entry name" value="Galactose-binding domain-like"/>
    <property type="match status" value="2"/>
</dbReference>
<name>A0A0C3EM93_9AGAM</name>
<dbReference type="InterPro" id="IPR005164">
    <property type="entry name" value="Allantoicase"/>
</dbReference>
<organism evidence="8 9">
    <name type="scientific">Scleroderma citrinum Foug A</name>
    <dbReference type="NCBI Taxonomy" id="1036808"/>
    <lineage>
        <taxon>Eukaryota</taxon>
        <taxon>Fungi</taxon>
        <taxon>Dikarya</taxon>
        <taxon>Basidiomycota</taxon>
        <taxon>Agaricomycotina</taxon>
        <taxon>Agaricomycetes</taxon>
        <taxon>Agaricomycetidae</taxon>
        <taxon>Boletales</taxon>
        <taxon>Sclerodermatineae</taxon>
        <taxon>Sclerodermataceae</taxon>
        <taxon>Scleroderma</taxon>
    </lineage>
</organism>
<keyword evidence="5" id="KW-0456">Lyase</keyword>
<comment type="similarity">
    <text evidence="1">Belongs to the allantoicase family.</text>
</comment>
<dbReference type="InterPro" id="IPR047233">
    <property type="entry name" value="UAH_cupin"/>
</dbReference>
<dbReference type="Pfam" id="PF04115">
    <property type="entry name" value="Ureidogly_lyase"/>
    <property type="match status" value="1"/>
</dbReference>
<dbReference type="FunFam" id="2.60.120.260:FF:000059">
    <property type="entry name" value="Probable allantoicase"/>
    <property type="match status" value="1"/>
</dbReference>
<dbReference type="HOGENOM" id="CLU_018495_0_0_1"/>
<gene>
    <name evidence="8" type="ORF">SCLCIDRAFT_1208450</name>
</gene>
<dbReference type="InParanoid" id="A0A0C3EM93"/>
<evidence type="ECO:0000256" key="4">
    <source>
        <dbReference type="ARBA" id="ARBA00022801"/>
    </source>
</evidence>
<dbReference type="OrthoDB" id="10266039at2759"/>
<dbReference type="SUPFAM" id="SSF51182">
    <property type="entry name" value="RmlC-like cupins"/>
    <property type="match status" value="1"/>
</dbReference>
<dbReference type="HAMAP" id="MF_00813">
    <property type="entry name" value="Allantoicase"/>
    <property type="match status" value="1"/>
</dbReference>
<dbReference type="Gene3D" id="2.60.120.480">
    <property type="entry name" value="Ureidoglycolate hydrolase"/>
    <property type="match status" value="1"/>
</dbReference>
<dbReference type="SUPFAM" id="SSF49785">
    <property type="entry name" value="Galactose-binding domain-like"/>
    <property type="match status" value="2"/>
</dbReference>
<evidence type="ECO:0000256" key="2">
    <source>
        <dbReference type="ARBA" id="ARBA00011738"/>
    </source>
</evidence>
<evidence type="ECO:0000256" key="3">
    <source>
        <dbReference type="ARBA" id="ARBA00022631"/>
    </source>
</evidence>
<feature type="domain" description="Allantoicase" evidence="7">
    <location>
        <begin position="42"/>
        <end position="189"/>
    </location>
</feature>
<proteinExistence type="inferred from homology"/>
<dbReference type="InterPro" id="IPR024060">
    <property type="entry name" value="Ureidoglycolate_lyase_dom_sf"/>
</dbReference>
<dbReference type="GO" id="GO:0004037">
    <property type="term" value="F:allantoicase activity"/>
    <property type="evidence" value="ECO:0007669"/>
    <property type="project" value="InterPro"/>
</dbReference>
<dbReference type="GO" id="GO:0050385">
    <property type="term" value="F:ureidoglycolate lyase activity"/>
    <property type="evidence" value="ECO:0007669"/>
    <property type="project" value="UniProtKB-EC"/>
</dbReference>
<evidence type="ECO:0000256" key="6">
    <source>
        <dbReference type="ARBA" id="ARBA00047684"/>
    </source>
</evidence>
<keyword evidence="3" id="KW-0659">Purine metabolism</keyword>
<keyword evidence="4" id="KW-0378">Hydrolase</keyword>
<dbReference type="InterPro" id="IPR015908">
    <property type="entry name" value="Allantoicase_dom"/>
</dbReference>
<sequence length="557" mass="60223">MITSDNIDNSPGAAVVTYQNIPLEQFSGVFESTTELSSVASGGKVIKVSDEFFAAAYHLLLVEPSPSLAGQYGPNGALYSGWESRRHNPTHDWCIIKLGTVGVIVGFDIDTSNFNGNEGPEASVDALLSTEDNESSLEDAQWTEILPKVPLGPSSRHLYSIPETARYNYVRLNMYPDGGIARFRVYGHVSPVQPADDTDPFDLAHVFAGGRVVFTSDQHYGVGSNLILPGRGKDMSDGWETKRSRQQGHKDWVIVKLGASGRLQTTEIDTANFKGNFPESCEMHALDSLDDVPDSDSSDWVMILPRVKLGPHRRHFFQLETKQGAVFTHVKMTIYPDGGVKRLRVIGTRGESNARTGFKGKTIPVLPLTPEAFAPFGRVIQGYSDHAAVPPGTKITPANGGTASKFHKLALINSAYPNDSGATAGLSVFRCNPVEVVNGAVELKVLERHSYTNQAFIPMGAAGCLGDEALPDPGNRYLVVVAHNGSGDKPDLSTLRAFIASAAQGVMYNTAVWHQPMTVLYKAMDLTCIETQIGNGDKADCEILNLDGTDGFPQLVL</sequence>
<evidence type="ECO:0000259" key="7">
    <source>
        <dbReference type="Pfam" id="PF03561"/>
    </source>
</evidence>
<keyword evidence="9" id="KW-1185">Reference proteome</keyword>
<comment type="subunit">
    <text evidence="2">Homodimer.</text>
</comment>
<dbReference type="AlphaFoldDB" id="A0A0C3EM93"/>
<dbReference type="PANTHER" id="PTHR12045">
    <property type="entry name" value="ALLANTOICASE"/>
    <property type="match status" value="1"/>
</dbReference>
<dbReference type="CDD" id="cd20298">
    <property type="entry name" value="cupin_UAH"/>
    <property type="match status" value="1"/>
</dbReference>
<reference evidence="9" key="2">
    <citation type="submission" date="2015-01" db="EMBL/GenBank/DDBJ databases">
        <title>Evolutionary Origins and Diversification of the Mycorrhizal Mutualists.</title>
        <authorList>
            <consortium name="DOE Joint Genome Institute"/>
            <consortium name="Mycorrhizal Genomics Consortium"/>
            <person name="Kohler A."/>
            <person name="Kuo A."/>
            <person name="Nagy L.G."/>
            <person name="Floudas D."/>
            <person name="Copeland A."/>
            <person name="Barry K.W."/>
            <person name="Cichocki N."/>
            <person name="Veneault-Fourrey C."/>
            <person name="LaButti K."/>
            <person name="Lindquist E.A."/>
            <person name="Lipzen A."/>
            <person name="Lundell T."/>
            <person name="Morin E."/>
            <person name="Murat C."/>
            <person name="Riley R."/>
            <person name="Ohm R."/>
            <person name="Sun H."/>
            <person name="Tunlid A."/>
            <person name="Henrissat B."/>
            <person name="Grigoriev I.V."/>
            <person name="Hibbett D.S."/>
            <person name="Martin F."/>
        </authorList>
    </citation>
    <scope>NUCLEOTIDE SEQUENCE [LARGE SCALE GENOMIC DNA]</scope>
    <source>
        <strain evidence="9">Foug A</strain>
    </source>
</reference>
<dbReference type="InterPro" id="IPR007247">
    <property type="entry name" value="Ureidogly_lyase"/>
</dbReference>